<keyword evidence="1" id="KW-1133">Transmembrane helix</keyword>
<evidence type="ECO:0008006" key="4">
    <source>
        <dbReference type="Google" id="ProtNLM"/>
    </source>
</evidence>
<keyword evidence="3" id="KW-1185">Reference proteome</keyword>
<feature type="transmembrane region" description="Helical" evidence="1">
    <location>
        <begin position="36"/>
        <end position="56"/>
    </location>
</feature>
<evidence type="ECO:0000313" key="2">
    <source>
        <dbReference type="EMBL" id="MDI5933074.1"/>
    </source>
</evidence>
<keyword evidence="1" id="KW-0812">Transmembrane</keyword>
<comment type="caution">
    <text evidence="2">The sequence shown here is derived from an EMBL/GenBank/DDBJ whole genome shotgun (WGS) entry which is preliminary data.</text>
</comment>
<evidence type="ECO:0000256" key="1">
    <source>
        <dbReference type="SAM" id="Phobius"/>
    </source>
</evidence>
<proteinExistence type="predicted"/>
<evidence type="ECO:0000313" key="3">
    <source>
        <dbReference type="Proteomes" id="UP001244242"/>
    </source>
</evidence>
<protein>
    <recommendedName>
        <fullName evidence="4">Transmembrane protein</fullName>
    </recommendedName>
</protein>
<reference evidence="2 3" key="1">
    <citation type="submission" date="2023-04" db="EMBL/GenBank/DDBJ databases">
        <title>Halomonas strains isolated from rhizosphere soil.</title>
        <authorList>
            <person name="Xu L."/>
            <person name="Sun J.-Q."/>
        </authorList>
    </citation>
    <scope>NUCLEOTIDE SEQUENCE [LARGE SCALE GENOMIC DNA]</scope>
    <source>
        <strain evidence="2 3">LN1S58</strain>
    </source>
</reference>
<name>A0ABT6VGI8_9GAMM</name>
<gene>
    <name evidence="2" type="ORF">QLQ84_04655</name>
</gene>
<organism evidence="2 3">
    <name type="scientific">Halomonas kalidii</name>
    <dbReference type="NCBI Taxonomy" id="3043293"/>
    <lineage>
        <taxon>Bacteria</taxon>
        <taxon>Pseudomonadati</taxon>
        <taxon>Pseudomonadota</taxon>
        <taxon>Gammaproteobacteria</taxon>
        <taxon>Oceanospirillales</taxon>
        <taxon>Halomonadaceae</taxon>
        <taxon>Halomonas</taxon>
    </lineage>
</organism>
<accession>A0ABT6VGI8</accession>
<dbReference type="EMBL" id="JASCQO010000019">
    <property type="protein sequence ID" value="MDI5933074.1"/>
    <property type="molecule type" value="Genomic_DNA"/>
</dbReference>
<dbReference type="Proteomes" id="UP001244242">
    <property type="component" value="Unassembled WGS sequence"/>
</dbReference>
<keyword evidence="1" id="KW-0472">Membrane</keyword>
<feature type="transmembrane region" description="Helical" evidence="1">
    <location>
        <begin position="94"/>
        <end position="117"/>
    </location>
</feature>
<feature type="transmembrane region" description="Helical" evidence="1">
    <location>
        <begin position="68"/>
        <end position="88"/>
    </location>
</feature>
<dbReference type="RefSeq" id="WP_282720599.1">
    <property type="nucleotide sequence ID" value="NZ_JASCQO010000019.1"/>
</dbReference>
<sequence length="122" mass="13313">MGANPTPERLSLMLGLVLLMLATVPRFLVGGHETRLSLLLIAVAVVVVVAFIHWRMLAGDARRRLPGLLGRLGLGLLAGLAGMGAWHALFTDWIGWQLLLAHGATLGLLLHALWLWWRAERG</sequence>